<evidence type="ECO:0000313" key="1">
    <source>
        <dbReference type="EMBL" id="OJJ25019.1"/>
    </source>
</evidence>
<proteinExistence type="predicted"/>
<sequence>MPFYPNSSSLTQFLSAIAGLSTFFLSSIPALSQSNRFSCPPPNPGEYMVFVRTPNPSSQQLLLNYLLPSNQTAQVCQYNNEVVTQIRNLANAQVSERWSQYIYENTGLPAFMVAPPLGQIGTRPPNPPVLPSNPSSPSLGSGFAVLVNANNRQDAPQQLQILLNKAIPWVNFQGNSYLLALQSNNQEEATATLMSLSDRGFLAILVDARQVQQLTPNRR</sequence>
<name>A0A1L9QQU2_9CYAN</name>
<evidence type="ECO:0000313" key="2">
    <source>
        <dbReference type="Proteomes" id="UP000183940"/>
    </source>
</evidence>
<gene>
    <name evidence="1" type="ORF">BI308_13335</name>
</gene>
<accession>A0A1L9QQU2</accession>
<dbReference type="AlphaFoldDB" id="A0A1L9QQU2"/>
<dbReference type="EMBL" id="MLAW01000022">
    <property type="protein sequence ID" value="OJJ25019.1"/>
    <property type="molecule type" value="Genomic_DNA"/>
</dbReference>
<organism evidence="1 2">
    <name type="scientific">Roseofilum reptotaenium AO1-A</name>
    <dbReference type="NCBI Taxonomy" id="1925591"/>
    <lineage>
        <taxon>Bacteria</taxon>
        <taxon>Bacillati</taxon>
        <taxon>Cyanobacteriota</taxon>
        <taxon>Cyanophyceae</taxon>
        <taxon>Desertifilales</taxon>
        <taxon>Desertifilaceae</taxon>
        <taxon>Roseofilum</taxon>
    </lineage>
</organism>
<dbReference type="STRING" id="1925591.BI308_13335"/>
<comment type="caution">
    <text evidence="1">The sequence shown here is derived from an EMBL/GenBank/DDBJ whole genome shotgun (WGS) entry which is preliminary data.</text>
</comment>
<dbReference type="Proteomes" id="UP000183940">
    <property type="component" value="Unassembled WGS sequence"/>
</dbReference>
<reference evidence="1" key="1">
    <citation type="submission" date="2016-10" db="EMBL/GenBank/DDBJ databases">
        <title>CRISPR-Cas defence system in Roseofilum reptotaenium: evidence of a bacteriophage-cyanobacterium arms race in the coral black band disease.</title>
        <authorList>
            <person name="Buerger P."/>
            <person name="Wood-Charlson E.M."/>
            <person name="Weynberg K.D."/>
            <person name="Willis B."/>
            <person name="Van Oppen M.J."/>
        </authorList>
    </citation>
    <scope>NUCLEOTIDE SEQUENCE [LARGE SCALE GENOMIC DNA]</scope>
    <source>
        <strain evidence="1">AO1-A</strain>
    </source>
</reference>
<protein>
    <submittedName>
        <fullName evidence="1">Uncharacterized protein</fullName>
    </submittedName>
</protein>
<keyword evidence="2" id="KW-1185">Reference proteome</keyword>